<dbReference type="GO" id="GO:0051287">
    <property type="term" value="F:NAD binding"/>
    <property type="evidence" value="ECO:0007669"/>
    <property type="project" value="InterPro"/>
</dbReference>
<dbReference type="PANTHER" id="PTHR32338:SF10">
    <property type="entry name" value="N-ACETYL-GAMMA-GLUTAMYL-PHOSPHATE REDUCTASE, CHLOROPLASTIC-RELATED"/>
    <property type="match status" value="1"/>
</dbReference>
<keyword evidence="5" id="KW-0963">Cytoplasm</keyword>
<dbReference type="InterPro" id="IPR023013">
    <property type="entry name" value="AGPR_AS"/>
</dbReference>
<evidence type="ECO:0000256" key="5">
    <source>
        <dbReference type="HAMAP-Rule" id="MF_00150"/>
    </source>
</evidence>
<dbReference type="NCBIfam" id="TIGR01850">
    <property type="entry name" value="argC"/>
    <property type="match status" value="1"/>
</dbReference>
<dbReference type="Proteomes" id="UP000243887">
    <property type="component" value="Unassembled WGS sequence"/>
</dbReference>
<evidence type="ECO:0000313" key="9">
    <source>
        <dbReference type="Proteomes" id="UP000243887"/>
    </source>
</evidence>
<organism evidence="8 9">
    <name type="scientific">Myroides guanonis</name>
    <dbReference type="NCBI Taxonomy" id="1150112"/>
    <lineage>
        <taxon>Bacteria</taxon>
        <taxon>Pseudomonadati</taxon>
        <taxon>Bacteroidota</taxon>
        <taxon>Flavobacteriia</taxon>
        <taxon>Flavobacteriales</taxon>
        <taxon>Flavobacteriaceae</taxon>
        <taxon>Myroides</taxon>
    </lineage>
</organism>
<dbReference type="Gene3D" id="3.30.360.10">
    <property type="entry name" value="Dihydrodipicolinate Reductase, domain 2"/>
    <property type="match status" value="1"/>
</dbReference>
<accession>A0A1I3RIP0</accession>
<dbReference type="STRING" id="1150112.SAMN04487893_10853"/>
<dbReference type="GO" id="GO:0070401">
    <property type="term" value="F:NADP+ binding"/>
    <property type="evidence" value="ECO:0007669"/>
    <property type="project" value="InterPro"/>
</dbReference>
<keyword evidence="3 5" id="KW-0521">NADP</keyword>
<evidence type="ECO:0000256" key="6">
    <source>
        <dbReference type="PROSITE-ProRule" id="PRU10010"/>
    </source>
</evidence>
<dbReference type="PROSITE" id="PS01224">
    <property type="entry name" value="ARGC"/>
    <property type="match status" value="1"/>
</dbReference>
<name>A0A1I3RIP0_9FLAO</name>
<comment type="pathway">
    <text evidence="5">Amino-acid biosynthesis; L-arginine biosynthesis; N(2)-acetyl-L-ornithine from L-glutamate: step 3/4.</text>
</comment>
<dbReference type="InterPro" id="IPR000706">
    <property type="entry name" value="AGPR_type-1"/>
</dbReference>
<dbReference type="AlphaFoldDB" id="A0A1I3RIP0"/>
<dbReference type="Pfam" id="PF01118">
    <property type="entry name" value="Semialdhyde_dh"/>
    <property type="match status" value="1"/>
</dbReference>
<protein>
    <recommendedName>
        <fullName evidence="5">N-acetyl-gamma-glutamyl-phosphate reductase</fullName>
        <shortName evidence="5">AGPR</shortName>
        <ecNumber evidence="5">1.2.1.38</ecNumber>
    </recommendedName>
    <alternativeName>
        <fullName evidence="5">N-acetyl-glutamate semialdehyde dehydrogenase</fullName>
        <shortName evidence="5">NAGSA dehydrogenase</shortName>
    </alternativeName>
</protein>
<dbReference type="EC" id="1.2.1.38" evidence="5"/>
<feature type="domain" description="Semialdehyde dehydrogenase NAD-binding" evidence="7">
    <location>
        <begin position="5"/>
        <end position="125"/>
    </location>
</feature>
<comment type="catalytic activity">
    <reaction evidence="5">
        <text>N-acetyl-L-glutamate 5-semialdehyde + phosphate + NADP(+) = N-acetyl-L-glutamyl 5-phosphate + NADPH + H(+)</text>
        <dbReference type="Rhea" id="RHEA:21588"/>
        <dbReference type="ChEBI" id="CHEBI:15378"/>
        <dbReference type="ChEBI" id="CHEBI:29123"/>
        <dbReference type="ChEBI" id="CHEBI:43474"/>
        <dbReference type="ChEBI" id="CHEBI:57783"/>
        <dbReference type="ChEBI" id="CHEBI:57936"/>
        <dbReference type="ChEBI" id="CHEBI:58349"/>
        <dbReference type="EC" id="1.2.1.38"/>
    </reaction>
</comment>
<keyword evidence="1 5" id="KW-0055">Arginine biosynthesis</keyword>
<gene>
    <name evidence="5" type="primary">argC</name>
    <name evidence="8" type="ORF">SAMN04487893_10853</name>
</gene>
<dbReference type="CDD" id="cd17895">
    <property type="entry name" value="AGPR_1_N"/>
    <property type="match status" value="1"/>
</dbReference>
<dbReference type="RefSeq" id="WP_090679088.1">
    <property type="nucleotide sequence ID" value="NZ_FORU01000008.1"/>
</dbReference>
<reference evidence="9" key="1">
    <citation type="submission" date="2016-10" db="EMBL/GenBank/DDBJ databases">
        <authorList>
            <person name="Varghese N."/>
            <person name="Submissions S."/>
        </authorList>
    </citation>
    <scope>NUCLEOTIDE SEQUENCE [LARGE SCALE GENOMIC DNA]</scope>
    <source>
        <strain evidence="9">DSM 26542</strain>
    </source>
</reference>
<dbReference type="InterPro" id="IPR036291">
    <property type="entry name" value="NAD(P)-bd_dom_sf"/>
</dbReference>
<evidence type="ECO:0000259" key="7">
    <source>
        <dbReference type="SMART" id="SM00859"/>
    </source>
</evidence>
<dbReference type="EMBL" id="FORU01000008">
    <property type="protein sequence ID" value="SFJ46484.1"/>
    <property type="molecule type" value="Genomic_DNA"/>
</dbReference>
<dbReference type="UniPathway" id="UPA00068">
    <property type="reaction ID" value="UER00108"/>
</dbReference>
<proteinExistence type="inferred from homology"/>
<sequence length="323" mass="35851">MKAIKVGVVGSAGYAGGELLRLLLLHPKVKLVFAHSSSQAGKPIYSVHSDLFGDTDLYFTDTLSQDIDVLFLCLAHGDSRTFLERNMFSNDLKIIDLSQDFRLKDNAGEFVYGLPELNRETIKKAKYVANPGCFATAIQLALLPLASIDGLDIPLHINAITGATGAGQQLSETSHFSWRNNNVSTYKVFEHQHLNEIGESLAQLQKGYKPQMKMIPIRGDFSRGIFATLLFQSDLELSKLESIYEEFYKEHPFTHFSHMAVDLKQVVNTNKCLINIQKVNQDVIITVAIDNLLKGASGQAIQNMNLLFGLEEKTGLQLKASAF</sequence>
<dbReference type="InterPro" id="IPR000534">
    <property type="entry name" value="Semialdehyde_DH_NAD-bd"/>
</dbReference>
<comment type="subcellular location">
    <subcellularLocation>
        <location evidence="5">Cytoplasm</location>
    </subcellularLocation>
</comment>
<comment type="similarity">
    <text evidence="5">Belongs to the NAGSA dehydrogenase family. Type 1 subfamily.</text>
</comment>
<dbReference type="HAMAP" id="MF_00150">
    <property type="entry name" value="ArgC_type1"/>
    <property type="match status" value="1"/>
</dbReference>
<dbReference type="InterPro" id="IPR050085">
    <property type="entry name" value="AGPR"/>
</dbReference>
<evidence type="ECO:0000256" key="1">
    <source>
        <dbReference type="ARBA" id="ARBA00022571"/>
    </source>
</evidence>
<keyword evidence="9" id="KW-1185">Reference proteome</keyword>
<dbReference type="Pfam" id="PF22698">
    <property type="entry name" value="Semialdhyde_dhC_1"/>
    <property type="match status" value="1"/>
</dbReference>
<dbReference type="SMART" id="SM00859">
    <property type="entry name" value="Semialdhyde_dh"/>
    <property type="match status" value="1"/>
</dbReference>
<dbReference type="SUPFAM" id="SSF55347">
    <property type="entry name" value="Glyceraldehyde-3-phosphate dehydrogenase-like, C-terminal domain"/>
    <property type="match status" value="1"/>
</dbReference>
<dbReference type="PANTHER" id="PTHR32338">
    <property type="entry name" value="N-ACETYL-GAMMA-GLUTAMYL-PHOSPHATE REDUCTASE, CHLOROPLASTIC-RELATED-RELATED"/>
    <property type="match status" value="1"/>
</dbReference>
<dbReference type="Gene3D" id="3.40.50.720">
    <property type="entry name" value="NAD(P)-binding Rossmann-like Domain"/>
    <property type="match status" value="1"/>
</dbReference>
<dbReference type="SUPFAM" id="SSF51735">
    <property type="entry name" value="NAD(P)-binding Rossmann-fold domains"/>
    <property type="match status" value="1"/>
</dbReference>
<evidence type="ECO:0000313" key="8">
    <source>
        <dbReference type="EMBL" id="SFJ46484.1"/>
    </source>
</evidence>
<feature type="active site" evidence="5 6">
    <location>
        <position position="133"/>
    </location>
</feature>
<evidence type="ECO:0000256" key="3">
    <source>
        <dbReference type="ARBA" id="ARBA00022857"/>
    </source>
</evidence>
<dbReference type="GO" id="GO:0003942">
    <property type="term" value="F:N-acetyl-gamma-glutamyl-phosphate reductase activity"/>
    <property type="evidence" value="ECO:0007669"/>
    <property type="project" value="UniProtKB-UniRule"/>
</dbReference>
<evidence type="ECO:0000256" key="4">
    <source>
        <dbReference type="ARBA" id="ARBA00023002"/>
    </source>
</evidence>
<keyword evidence="2 5" id="KW-0028">Amino-acid biosynthesis</keyword>
<dbReference type="OrthoDB" id="9801289at2"/>
<comment type="function">
    <text evidence="5">Catalyzes the NADPH-dependent reduction of N-acetyl-5-glutamyl phosphate to yield N-acetyl-L-glutamate 5-semialdehyde.</text>
</comment>
<evidence type="ECO:0000256" key="2">
    <source>
        <dbReference type="ARBA" id="ARBA00022605"/>
    </source>
</evidence>
<keyword evidence="4 5" id="KW-0560">Oxidoreductase</keyword>
<dbReference type="GO" id="GO:0005737">
    <property type="term" value="C:cytoplasm"/>
    <property type="evidence" value="ECO:0007669"/>
    <property type="project" value="UniProtKB-SubCell"/>
</dbReference>
<dbReference type="GO" id="GO:0006526">
    <property type="term" value="P:L-arginine biosynthetic process"/>
    <property type="evidence" value="ECO:0007669"/>
    <property type="project" value="UniProtKB-UniRule"/>
</dbReference>
<dbReference type="CDD" id="cd23934">
    <property type="entry name" value="AGPR_1_C"/>
    <property type="match status" value="1"/>
</dbReference>
<dbReference type="InterPro" id="IPR058924">
    <property type="entry name" value="AGPR_dimerisation_dom"/>
</dbReference>